<evidence type="ECO:0000313" key="2">
    <source>
        <dbReference type="EMBL" id="PBK63335.1"/>
    </source>
</evidence>
<name>A0A2H3AXF2_9AGAR</name>
<evidence type="ECO:0000256" key="1">
    <source>
        <dbReference type="SAM" id="MobiDB-lite"/>
    </source>
</evidence>
<dbReference type="AlphaFoldDB" id="A0A2H3AXF2"/>
<gene>
    <name evidence="2" type="ORF">ARMSODRAFT_979998</name>
</gene>
<reference evidence="3" key="1">
    <citation type="journal article" date="2017" name="Nat. Ecol. Evol.">
        <title>Genome expansion and lineage-specific genetic innovations in the forest pathogenic fungi Armillaria.</title>
        <authorList>
            <person name="Sipos G."/>
            <person name="Prasanna A.N."/>
            <person name="Walter M.C."/>
            <person name="O'Connor E."/>
            <person name="Balint B."/>
            <person name="Krizsan K."/>
            <person name="Kiss B."/>
            <person name="Hess J."/>
            <person name="Varga T."/>
            <person name="Slot J."/>
            <person name="Riley R."/>
            <person name="Boka B."/>
            <person name="Rigling D."/>
            <person name="Barry K."/>
            <person name="Lee J."/>
            <person name="Mihaltcheva S."/>
            <person name="LaButti K."/>
            <person name="Lipzen A."/>
            <person name="Waldron R."/>
            <person name="Moloney N.M."/>
            <person name="Sperisen C."/>
            <person name="Kredics L."/>
            <person name="Vagvoelgyi C."/>
            <person name="Patrignani A."/>
            <person name="Fitzpatrick D."/>
            <person name="Nagy I."/>
            <person name="Doyle S."/>
            <person name="Anderson J.B."/>
            <person name="Grigoriev I.V."/>
            <person name="Gueldener U."/>
            <person name="Muensterkoetter M."/>
            <person name="Nagy L.G."/>
        </authorList>
    </citation>
    <scope>NUCLEOTIDE SEQUENCE [LARGE SCALE GENOMIC DNA]</scope>
    <source>
        <strain evidence="3">28-4</strain>
    </source>
</reference>
<feature type="region of interest" description="Disordered" evidence="1">
    <location>
        <begin position="159"/>
        <end position="184"/>
    </location>
</feature>
<dbReference type="EMBL" id="KZ293459">
    <property type="protein sequence ID" value="PBK63335.1"/>
    <property type="molecule type" value="Genomic_DNA"/>
</dbReference>
<organism evidence="2 3">
    <name type="scientific">Armillaria solidipes</name>
    <dbReference type="NCBI Taxonomy" id="1076256"/>
    <lineage>
        <taxon>Eukaryota</taxon>
        <taxon>Fungi</taxon>
        <taxon>Dikarya</taxon>
        <taxon>Basidiomycota</taxon>
        <taxon>Agaricomycotina</taxon>
        <taxon>Agaricomycetes</taxon>
        <taxon>Agaricomycetidae</taxon>
        <taxon>Agaricales</taxon>
        <taxon>Marasmiineae</taxon>
        <taxon>Physalacriaceae</taxon>
        <taxon>Armillaria</taxon>
    </lineage>
</organism>
<accession>A0A2H3AXF2</accession>
<sequence length="250" mass="27842">MSDILGCGSVPDALFKGQANLWNVLKPTIVWEPTPFKGDSVNITQFFNHYEIGSPVHHIKWSFASSDSKEKHKSDGIYSAANITIFFQKFEELALEADVIDNEGQMTSMIKEAVCKTAKDSIYAQPNRPPNTYEEWRHHILQIDYNYWLNQATGGAASNTGNRMMGGLPQKGSSTLSSDKKTATGTVYGGRGQAMDINALKADGNKNCLLQSWNKGKKKEEVRASMTEPAMDSKIKEVKDAARKGFWYTF</sequence>
<proteinExistence type="predicted"/>
<evidence type="ECO:0000313" key="3">
    <source>
        <dbReference type="Proteomes" id="UP000218334"/>
    </source>
</evidence>
<protein>
    <submittedName>
        <fullName evidence="2">Uncharacterized protein</fullName>
    </submittedName>
</protein>
<keyword evidence="3" id="KW-1185">Reference proteome</keyword>
<dbReference type="STRING" id="1076256.A0A2H3AXF2"/>
<dbReference type="Proteomes" id="UP000218334">
    <property type="component" value="Unassembled WGS sequence"/>
</dbReference>